<proteinExistence type="predicted"/>
<accession>A0A8E2AJX2</accession>
<name>A0A8E2AJX2_9APHY</name>
<dbReference type="EMBL" id="KV722555">
    <property type="protein sequence ID" value="OCH85923.1"/>
    <property type="molecule type" value="Genomic_DNA"/>
</dbReference>
<sequence length="126" mass="14066">MLCLYWIHLHRSASCYADDIWGKSHFLRHSPPSTTPLRVRVAARGCRYVPHSPPPPIGVNVRHYPAIRLPLCPAPQTESLANLTIPPTFYDKCPLDTRIRHIISPPNPASLSMCHEAVHAVFSSGI</sequence>
<protein>
    <submittedName>
        <fullName evidence="1">Uncharacterized protein</fullName>
    </submittedName>
</protein>
<keyword evidence="2" id="KW-1185">Reference proteome</keyword>
<gene>
    <name evidence="1" type="ORF">OBBRIDRAFT_272689</name>
</gene>
<evidence type="ECO:0000313" key="2">
    <source>
        <dbReference type="Proteomes" id="UP000250043"/>
    </source>
</evidence>
<dbReference type="AlphaFoldDB" id="A0A8E2AJX2"/>
<reference evidence="1 2" key="1">
    <citation type="submission" date="2016-07" db="EMBL/GenBank/DDBJ databases">
        <title>Draft genome of the white-rot fungus Obba rivulosa 3A-2.</title>
        <authorList>
            <consortium name="DOE Joint Genome Institute"/>
            <person name="Miettinen O."/>
            <person name="Riley R."/>
            <person name="Acob R."/>
            <person name="Barry K."/>
            <person name="Cullen D."/>
            <person name="De Vries R."/>
            <person name="Hainaut M."/>
            <person name="Hatakka A."/>
            <person name="Henrissat B."/>
            <person name="Hilden K."/>
            <person name="Kuo R."/>
            <person name="Labutti K."/>
            <person name="Lipzen A."/>
            <person name="Makela M.R."/>
            <person name="Sandor L."/>
            <person name="Spatafora J.W."/>
            <person name="Grigoriev I.V."/>
            <person name="Hibbett D.S."/>
        </authorList>
    </citation>
    <scope>NUCLEOTIDE SEQUENCE [LARGE SCALE GENOMIC DNA]</scope>
    <source>
        <strain evidence="1 2">3A-2</strain>
    </source>
</reference>
<evidence type="ECO:0000313" key="1">
    <source>
        <dbReference type="EMBL" id="OCH85923.1"/>
    </source>
</evidence>
<dbReference type="Proteomes" id="UP000250043">
    <property type="component" value="Unassembled WGS sequence"/>
</dbReference>
<organism evidence="1 2">
    <name type="scientific">Obba rivulosa</name>
    <dbReference type="NCBI Taxonomy" id="1052685"/>
    <lineage>
        <taxon>Eukaryota</taxon>
        <taxon>Fungi</taxon>
        <taxon>Dikarya</taxon>
        <taxon>Basidiomycota</taxon>
        <taxon>Agaricomycotina</taxon>
        <taxon>Agaricomycetes</taxon>
        <taxon>Polyporales</taxon>
        <taxon>Gelatoporiaceae</taxon>
        <taxon>Obba</taxon>
    </lineage>
</organism>